<dbReference type="SUPFAM" id="SSF51055">
    <property type="entry name" value="Carbohydrate binding domain"/>
    <property type="match status" value="1"/>
</dbReference>
<feature type="chain" id="PRO_5046772924" evidence="9">
    <location>
        <begin position="23"/>
        <end position="515"/>
    </location>
</feature>
<evidence type="ECO:0000256" key="3">
    <source>
        <dbReference type="ARBA" id="ARBA00023024"/>
    </source>
</evidence>
<evidence type="ECO:0000313" key="12">
    <source>
        <dbReference type="Proteomes" id="UP001498398"/>
    </source>
</evidence>
<dbReference type="PANTHER" id="PTHR11177">
    <property type="entry name" value="CHITINASE"/>
    <property type="match status" value="1"/>
</dbReference>
<dbReference type="EMBL" id="JBANRG010000130">
    <property type="protein sequence ID" value="KAK7434180.1"/>
    <property type="molecule type" value="Genomic_DNA"/>
</dbReference>
<dbReference type="InterPro" id="IPR017853">
    <property type="entry name" value="GH"/>
</dbReference>
<keyword evidence="9" id="KW-0732">Signal</keyword>
<keyword evidence="5 7" id="KW-0326">Glycosidase</keyword>
<keyword evidence="12" id="KW-1185">Reference proteome</keyword>
<dbReference type="InterPro" id="IPR011583">
    <property type="entry name" value="Chitinase_II/V-like_cat"/>
</dbReference>
<evidence type="ECO:0000256" key="4">
    <source>
        <dbReference type="ARBA" id="ARBA00023277"/>
    </source>
</evidence>
<evidence type="ECO:0000256" key="2">
    <source>
        <dbReference type="ARBA" id="ARBA00022801"/>
    </source>
</evidence>
<comment type="catalytic activity">
    <reaction evidence="1">
        <text>Random endo-hydrolysis of N-acetyl-beta-D-glucosaminide (1-&gt;4)-beta-linkages in chitin and chitodextrins.</text>
        <dbReference type="EC" id="3.2.1.14"/>
    </reaction>
</comment>
<organism evidence="11 12">
    <name type="scientific">Marasmiellus scandens</name>
    <dbReference type="NCBI Taxonomy" id="2682957"/>
    <lineage>
        <taxon>Eukaryota</taxon>
        <taxon>Fungi</taxon>
        <taxon>Dikarya</taxon>
        <taxon>Basidiomycota</taxon>
        <taxon>Agaricomycotina</taxon>
        <taxon>Agaricomycetes</taxon>
        <taxon>Agaricomycetidae</taxon>
        <taxon>Agaricales</taxon>
        <taxon>Marasmiineae</taxon>
        <taxon>Omphalotaceae</taxon>
        <taxon>Marasmiellus</taxon>
    </lineage>
</organism>
<evidence type="ECO:0000313" key="11">
    <source>
        <dbReference type="EMBL" id="KAK7434180.1"/>
    </source>
</evidence>
<evidence type="ECO:0000256" key="9">
    <source>
        <dbReference type="SAM" id="SignalP"/>
    </source>
</evidence>
<dbReference type="PANTHER" id="PTHR11177:SF317">
    <property type="entry name" value="CHITINASE 12-RELATED"/>
    <property type="match status" value="1"/>
</dbReference>
<dbReference type="Gene3D" id="3.20.20.80">
    <property type="entry name" value="Glycosidases"/>
    <property type="match status" value="1"/>
</dbReference>
<dbReference type="InterPro" id="IPR003610">
    <property type="entry name" value="CBM5/12"/>
</dbReference>
<reference evidence="11 12" key="1">
    <citation type="submission" date="2024-01" db="EMBL/GenBank/DDBJ databases">
        <title>A draft genome for the cacao thread blight pathogen Marasmiellus scandens.</title>
        <authorList>
            <person name="Baruah I.K."/>
            <person name="Leung J."/>
            <person name="Bukari Y."/>
            <person name="Amoako-Attah I."/>
            <person name="Meinhardt L.W."/>
            <person name="Bailey B.A."/>
            <person name="Cohen S.P."/>
        </authorList>
    </citation>
    <scope>NUCLEOTIDE SEQUENCE [LARGE SCALE GENOMIC DNA]</scope>
    <source>
        <strain evidence="11 12">GH-19</strain>
    </source>
</reference>
<dbReference type="PROSITE" id="PS01095">
    <property type="entry name" value="GH18_1"/>
    <property type="match status" value="1"/>
</dbReference>
<dbReference type="Gene3D" id="3.10.50.10">
    <property type="match status" value="1"/>
</dbReference>
<protein>
    <submittedName>
        <fullName evidence="11">Chitinase 4</fullName>
        <ecNumber evidence="11">3.2.1.14</ecNumber>
    </submittedName>
</protein>
<dbReference type="InterPro" id="IPR001223">
    <property type="entry name" value="Glyco_hydro18_cat"/>
</dbReference>
<dbReference type="PROSITE" id="PS51910">
    <property type="entry name" value="GH18_2"/>
    <property type="match status" value="1"/>
</dbReference>
<evidence type="ECO:0000256" key="7">
    <source>
        <dbReference type="RuleBase" id="RU000489"/>
    </source>
</evidence>
<dbReference type="InterPro" id="IPR029070">
    <property type="entry name" value="Chitinase_insertion_sf"/>
</dbReference>
<dbReference type="SUPFAM" id="SSF54556">
    <property type="entry name" value="Chitinase insertion domain"/>
    <property type="match status" value="1"/>
</dbReference>
<evidence type="ECO:0000259" key="10">
    <source>
        <dbReference type="PROSITE" id="PS51910"/>
    </source>
</evidence>
<dbReference type="InterPro" id="IPR050314">
    <property type="entry name" value="Glycosyl_Hydrlase_18"/>
</dbReference>
<name>A0ABR1IJA9_9AGAR</name>
<evidence type="ECO:0000256" key="5">
    <source>
        <dbReference type="ARBA" id="ARBA00023295"/>
    </source>
</evidence>
<evidence type="ECO:0000256" key="1">
    <source>
        <dbReference type="ARBA" id="ARBA00000822"/>
    </source>
</evidence>
<keyword evidence="6" id="KW-0624">Polysaccharide degradation</keyword>
<gene>
    <name evidence="11" type="primary">CHT4_2</name>
    <name evidence="11" type="ORF">VKT23_020311</name>
</gene>
<dbReference type="InterPro" id="IPR036573">
    <property type="entry name" value="CBM_sf_5/12"/>
</dbReference>
<accession>A0ABR1IJA9</accession>
<dbReference type="SMART" id="SM00636">
    <property type="entry name" value="Glyco_18"/>
    <property type="match status" value="1"/>
</dbReference>
<dbReference type="CDD" id="cd06548">
    <property type="entry name" value="GH18_chitinase"/>
    <property type="match status" value="1"/>
</dbReference>
<comment type="caution">
    <text evidence="11">The sequence shown here is derived from an EMBL/GenBank/DDBJ whole genome shotgun (WGS) entry which is preliminary data.</text>
</comment>
<dbReference type="CDD" id="cd12215">
    <property type="entry name" value="ChiC_BD"/>
    <property type="match status" value="1"/>
</dbReference>
<dbReference type="Proteomes" id="UP001498398">
    <property type="component" value="Unassembled WGS sequence"/>
</dbReference>
<keyword evidence="4" id="KW-0119">Carbohydrate metabolism</keyword>
<keyword evidence="2 7" id="KW-0378">Hydrolase</keyword>
<dbReference type="InterPro" id="IPR001579">
    <property type="entry name" value="Glyco_hydro_18_chit_AS"/>
</dbReference>
<dbReference type="GO" id="GO:0008843">
    <property type="term" value="F:endochitinase activity"/>
    <property type="evidence" value="ECO:0007669"/>
    <property type="project" value="UniProtKB-EC"/>
</dbReference>
<proteinExistence type="inferred from homology"/>
<dbReference type="SMART" id="SM00495">
    <property type="entry name" value="ChtBD3"/>
    <property type="match status" value="1"/>
</dbReference>
<sequence>MLGLHGALAALAILGNVLSVDATQVMHRPDSFNRTPNSFPMEAHPRVHTISKRAGGKVQTAYFTNWGIYGANFQPQDVDPTQLTHILYSFADITPDTGNIKLTDSYADEQKHYPTDSWSETGNNLYGCLKQFFLMKMANRNLKVLLSVGGWTYSQSGSLPSFILLLALTFLLGHFGFVTSSTSRTNFVNDAVQLIEDYGFDGIDLDFEYPSNAAQGQGFADLLTQLRSAFDALAAKKGDSTPYEISAAVSAGAENYANLVVPQMNAALTHWNLMAYDYAGSWLTFADNQANLFGGERTNVSTDAAVKHFLSAGATAGKMTMGIPLYGRAFENTDGIGQPYSGIGPGTIEAGVYSYKALPIAGAQIFEDTVNVASYSYDSTKRELVSYDTPNIAKLKTQYVNSKGLAGNMYWELSTDKKGTDSLVGVGLSNLGALQQVQNHLSFPNSKWDNIRNMMSGSTGSSGGSTGGGSTGGTGCSAAAWSASAIYTGGQQATFNGHAWTAKWFASNSASARLD</sequence>
<comment type="similarity">
    <text evidence="8">Belongs to the glycosyl hydrolase 18 family.</text>
</comment>
<evidence type="ECO:0000256" key="8">
    <source>
        <dbReference type="RuleBase" id="RU004453"/>
    </source>
</evidence>
<evidence type="ECO:0000256" key="6">
    <source>
        <dbReference type="ARBA" id="ARBA00023326"/>
    </source>
</evidence>
<dbReference type="Pfam" id="PF00704">
    <property type="entry name" value="Glyco_hydro_18"/>
    <property type="match status" value="1"/>
</dbReference>
<dbReference type="Gene3D" id="2.10.10.20">
    <property type="entry name" value="Carbohydrate-binding module superfamily 5/12"/>
    <property type="match status" value="1"/>
</dbReference>
<dbReference type="SUPFAM" id="SSF51445">
    <property type="entry name" value="(Trans)glycosidases"/>
    <property type="match status" value="1"/>
</dbReference>
<dbReference type="EC" id="3.2.1.14" evidence="11"/>
<keyword evidence="3" id="KW-0146">Chitin degradation</keyword>
<feature type="signal peptide" evidence="9">
    <location>
        <begin position="1"/>
        <end position="22"/>
    </location>
</feature>
<feature type="domain" description="GH18" evidence="10">
    <location>
        <begin position="57"/>
        <end position="434"/>
    </location>
</feature>